<protein>
    <submittedName>
        <fullName evidence="8">DivIVA domain-containing protein</fullName>
    </submittedName>
</protein>
<feature type="coiled-coil region" evidence="7">
    <location>
        <begin position="40"/>
        <end position="74"/>
    </location>
</feature>
<dbReference type="Pfam" id="PF05103">
    <property type="entry name" value="DivIVA"/>
    <property type="match status" value="1"/>
</dbReference>
<evidence type="ECO:0000256" key="6">
    <source>
        <dbReference type="ARBA" id="ARBA00023306"/>
    </source>
</evidence>
<keyword evidence="2" id="KW-0963">Cytoplasm</keyword>
<evidence type="ECO:0000256" key="1">
    <source>
        <dbReference type="ARBA" id="ARBA00004496"/>
    </source>
</evidence>
<keyword evidence="4" id="KW-0133">Cell shape</keyword>
<dbReference type="PIRSF" id="PIRSF029938">
    <property type="entry name" value="UCP029938"/>
    <property type="match status" value="1"/>
</dbReference>
<evidence type="ECO:0000313" key="8">
    <source>
        <dbReference type="EMBL" id="MCQ5121068.1"/>
    </source>
</evidence>
<evidence type="ECO:0000256" key="3">
    <source>
        <dbReference type="ARBA" id="ARBA00022618"/>
    </source>
</evidence>
<keyword evidence="3" id="KW-0132">Cell division</keyword>
<evidence type="ECO:0000256" key="2">
    <source>
        <dbReference type="ARBA" id="ARBA00022490"/>
    </source>
</evidence>
<proteinExistence type="predicted"/>
<gene>
    <name evidence="8" type="ORF">NE663_02180</name>
</gene>
<keyword evidence="6" id="KW-0131">Cell cycle</keyword>
<dbReference type="InterPro" id="IPR011229">
    <property type="entry name" value="Cell_cycle_GpsB"/>
</dbReference>
<name>A0ABT1SIM2_9FIRM</name>
<dbReference type="NCBIfam" id="TIGR03544">
    <property type="entry name" value="DivI1A_domain"/>
    <property type="match status" value="1"/>
</dbReference>
<dbReference type="RefSeq" id="WP_102267091.1">
    <property type="nucleotide sequence ID" value="NZ_CALVCM010000009.1"/>
</dbReference>
<reference evidence="8 9" key="1">
    <citation type="submission" date="2022-06" db="EMBL/GenBank/DDBJ databases">
        <title>Isolation of gut microbiota from human fecal samples.</title>
        <authorList>
            <person name="Pamer E.G."/>
            <person name="Barat B."/>
            <person name="Waligurski E."/>
            <person name="Medina S."/>
            <person name="Paddock L."/>
            <person name="Mostad J."/>
        </authorList>
    </citation>
    <scope>NUCLEOTIDE SEQUENCE [LARGE SCALE GENOMIC DNA]</scope>
    <source>
        <strain evidence="8 9">DFI.6.1</strain>
    </source>
</reference>
<comment type="caution">
    <text evidence="8">The sequence shown here is derived from an EMBL/GenBank/DDBJ whole genome shotgun (WGS) entry which is preliminary data.</text>
</comment>
<evidence type="ECO:0000256" key="4">
    <source>
        <dbReference type="ARBA" id="ARBA00022960"/>
    </source>
</evidence>
<keyword evidence="5 7" id="KW-0175">Coiled coil</keyword>
<keyword evidence="9" id="KW-1185">Reference proteome</keyword>
<evidence type="ECO:0000313" key="9">
    <source>
        <dbReference type="Proteomes" id="UP001524435"/>
    </source>
</evidence>
<dbReference type="Gene3D" id="6.10.250.660">
    <property type="match status" value="1"/>
</dbReference>
<dbReference type="EMBL" id="JANGCH010000002">
    <property type="protein sequence ID" value="MCQ5121068.1"/>
    <property type="molecule type" value="Genomic_DNA"/>
</dbReference>
<comment type="subcellular location">
    <subcellularLocation>
        <location evidence="1">Cytoplasm</location>
    </subcellularLocation>
</comment>
<organism evidence="8 9">
    <name type="scientific">Massilicoli timonensis</name>
    <dbReference type="NCBI Taxonomy" id="2015901"/>
    <lineage>
        <taxon>Bacteria</taxon>
        <taxon>Bacillati</taxon>
        <taxon>Bacillota</taxon>
        <taxon>Erysipelotrichia</taxon>
        <taxon>Erysipelotrichales</taxon>
        <taxon>Erysipelotrichaceae</taxon>
        <taxon>Massilicoli</taxon>
    </lineage>
</organism>
<evidence type="ECO:0000256" key="7">
    <source>
        <dbReference type="SAM" id="Coils"/>
    </source>
</evidence>
<dbReference type="InterPro" id="IPR007793">
    <property type="entry name" value="DivIVA_fam"/>
</dbReference>
<accession>A0ABT1SIM2</accession>
<evidence type="ECO:0000256" key="5">
    <source>
        <dbReference type="ARBA" id="ARBA00023054"/>
    </source>
</evidence>
<dbReference type="Proteomes" id="UP001524435">
    <property type="component" value="Unassembled WGS sequence"/>
</dbReference>
<dbReference type="InterPro" id="IPR019933">
    <property type="entry name" value="DivIVA_domain"/>
</dbReference>
<sequence>MEKRFHLRVEDVLNKQFHVDFKGYAAHEVDAFLDQVIEDYQEYDAMIKELGDHLREYEDQLASLKAKIVELEGKNSVQAQTSAAPSNVDIIKRLSRLEQAVFQNK</sequence>